<dbReference type="InterPro" id="IPR033162">
    <property type="entry name" value="TBCD"/>
</dbReference>
<proteinExistence type="predicted"/>
<feature type="domain" description="Tubulin-folding cofactor D C-terminal" evidence="1">
    <location>
        <begin position="357"/>
        <end position="424"/>
    </location>
</feature>
<dbReference type="SUPFAM" id="SSF48371">
    <property type="entry name" value="ARM repeat"/>
    <property type="match status" value="1"/>
</dbReference>
<evidence type="ECO:0000259" key="1">
    <source>
        <dbReference type="Pfam" id="PF12612"/>
    </source>
</evidence>
<dbReference type="Pfam" id="PF12612">
    <property type="entry name" value="TFCD_C"/>
    <property type="match status" value="2"/>
</dbReference>
<keyword evidence="3" id="KW-1185">Reference proteome</keyword>
<evidence type="ECO:0000313" key="2">
    <source>
        <dbReference type="EMBL" id="RKP33271.1"/>
    </source>
</evidence>
<dbReference type="GO" id="GO:0007021">
    <property type="term" value="P:tubulin complex assembly"/>
    <property type="evidence" value="ECO:0007669"/>
    <property type="project" value="InterPro"/>
</dbReference>
<dbReference type="InterPro" id="IPR016024">
    <property type="entry name" value="ARM-type_fold"/>
</dbReference>
<dbReference type="PANTHER" id="PTHR12658:SF0">
    <property type="entry name" value="TUBULIN-SPECIFIC CHAPERONE D"/>
    <property type="match status" value="1"/>
</dbReference>
<dbReference type="STRING" id="215637.A0A4P9ZLB1"/>
<name>A0A4P9ZLB1_9FUNG</name>
<dbReference type="EMBL" id="ML004103">
    <property type="protein sequence ID" value="RKP33271.1"/>
    <property type="molecule type" value="Genomic_DNA"/>
</dbReference>
<dbReference type="AlphaFoldDB" id="A0A4P9ZLB1"/>
<evidence type="ECO:0000313" key="3">
    <source>
        <dbReference type="Proteomes" id="UP000268162"/>
    </source>
</evidence>
<dbReference type="InterPro" id="IPR011989">
    <property type="entry name" value="ARM-like"/>
</dbReference>
<accession>A0A4P9ZLB1</accession>
<gene>
    <name evidence="2" type="ORF">BJ085DRAFT_35308</name>
</gene>
<organism evidence="2 3">
    <name type="scientific">Dimargaris cristalligena</name>
    <dbReference type="NCBI Taxonomy" id="215637"/>
    <lineage>
        <taxon>Eukaryota</taxon>
        <taxon>Fungi</taxon>
        <taxon>Fungi incertae sedis</taxon>
        <taxon>Zoopagomycota</taxon>
        <taxon>Kickxellomycotina</taxon>
        <taxon>Dimargaritomycetes</taxon>
        <taxon>Dimargaritales</taxon>
        <taxon>Dimargaritaceae</taxon>
        <taxon>Dimargaris</taxon>
    </lineage>
</organism>
<dbReference type="GO" id="GO:0007023">
    <property type="term" value="P:post-chaperonin tubulin folding pathway"/>
    <property type="evidence" value="ECO:0007669"/>
    <property type="project" value="InterPro"/>
</dbReference>
<dbReference type="GO" id="GO:0048487">
    <property type="term" value="F:beta-tubulin binding"/>
    <property type="evidence" value="ECO:0007669"/>
    <property type="project" value="InterPro"/>
</dbReference>
<feature type="domain" description="Tubulin-folding cofactor D C-terminal" evidence="1">
    <location>
        <begin position="447"/>
        <end position="603"/>
    </location>
</feature>
<dbReference type="Proteomes" id="UP000268162">
    <property type="component" value="Unassembled WGS sequence"/>
</dbReference>
<protein>
    <submittedName>
        <fullName evidence="2">Tubulin folding cofactor D C terminal-domain-containing protein</fullName>
    </submittedName>
</protein>
<reference evidence="3" key="1">
    <citation type="journal article" date="2018" name="Nat. Microbiol.">
        <title>Leveraging single-cell genomics to expand the fungal tree of life.</title>
        <authorList>
            <person name="Ahrendt S.R."/>
            <person name="Quandt C.A."/>
            <person name="Ciobanu D."/>
            <person name="Clum A."/>
            <person name="Salamov A."/>
            <person name="Andreopoulos B."/>
            <person name="Cheng J.F."/>
            <person name="Woyke T."/>
            <person name="Pelin A."/>
            <person name="Henrissat B."/>
            <person name="Reynolds N.K."/>
            <person name="Benny G.L."/>
            <person name="Smith M.E."/>
            <person name="James T.Y."/>
            <person name="Grigoriev I.V."/>
        </authorList>
    </citation>
    <scope>NUCLEOTIDE SEQUENCE [LARGE SCALE GENOMIC DNA]</scope>
    <source>
        <strain evidence="3">RSA 468</strain>
    </source>
</reference>
<sequence>MTKADYFSLSNIQNAFLKVSVEVAEYPEYAGALLAHLYSTTMVHWDARMRDLAGEAVALLVPFAVEAVVNAHLPQALKACQSTGLIERHGGLVVAGATYRVLAALASARTESIPDLSSELVELLTHIPTGISPTYLADFGSDITWAALCDYIGQILQANWHSVPASLATPWVELLESVLARPEGTLHTKACEALYWYYRQFSQVSASRLVTYCQHLEPGQPPSTRRGFCLALGSFQLAESKEQGGQVIRALESLFVDPTKAPKSTVELKENALIVLRQLFIQLAESTQTAAEYLTADQWESIFRILIPALNDYTTDNRGDVGSHVRKAATELVRFVLPQVPELLLTQQPVLVECHRQIISTLIRLVFEKMDRLRIAAGDTLAYLLYGYYNVPQPDLPLKDRSSDGEKEDTTPIISAEPQVAYPAYLLSDRRSPCLVEAGEMPNLVGPQRSSLLEAIPQAGTAAFYWDAPAQVLARMSQLVHTPSFRRDVILGLLISTGSPLDHLRGVASASFIQILVDAAQSASAPPAETEAVAATTDPDTVLQQVTELLTEYNRDDRIVHPIYSALNVLTEAGALNTVSVASLAKLLVQIRKENYQTRDTKRLTSTVAIYSHLLSHSSELRAKILPHLLGFLAHPFPVIRQAAADHLYMSLCFTVLYPRPEDLEFESYITDTAWKQPTAQTRAVRMNLYDYLQVPKPVVAPKKA</sequence>
<dbReference type="GO" id="GO:0000226">
    <property type="term" value="P:microtubule cytoskeleton organization"/>
    <property type="evidence" value="ECO:0007669"/>
    <property type="project" value="TreeGrafter"/>
</dbReference>
<dbReference type="PANTHER" id="PTHR12658">
    <property type="entry name" value="BETA-TUBULIN COFACTOR D"/>
    <property type="match status" value="1"/>
</dbReference>
<dbReference type="GO" id="GO:0005096">
    <property type="term" value="F:GTPase activator activity"/>
    <property type="evidence" value="ECO:0007669"/>
    <property type="project" value="InterPro"/>
</dbReference>
<dbReference type="InterPro" id="IPR022577">
    <property type="entry name" value="TBCD_C"/>
</dbReference>
<dbReference type="Gene3D" id="1.25.10.10">
    <property type="entry name" value="Leucine-rich Repeat Variant"/>
    <property type="match status" value="1"/>
</dbReference>